<dbReference type="InterPro" id="IPR024909">
    <property type="entry name" value="Cys-tRNA/MSH_ligase"/>
</dbReference>
<name>A0A5B8MSR9_9CHLO</name>
<dbReference type="SUPFAM" id="SSF52374">
    <property type="entry name" value="Nucleotidylyl transferase"/>
    <property type="match status" value="1"/>
</dbReference>
<dbReference type="Pfam" id="PF01406">
    <property type="entry name" value="tRNA-synt_1e"/>
    <property type="match status" value="1"/>
</dbReference>
<evidence type="ECO:0000259" key="12">
    <source>
        <dbReference type="Pfam" id="PF01406"/>
    </source>
</evidence>
<dbReference type="EC" id="6.1.1.16" evidence="3"/>
<evidence type="ECO:0000256" key="10">
    <source>
        <dbReference type="ARBA" id="ARBA00023146"/>
    </source>
</evidence>
<dbReference type="GO" id="GO:0006423">
    <property type="term" value="P:cysteinyl-tRNA aminoacylation"/>
    <property type="evidence" value="ECO:0007669"/>
    <property type="project" value="InterPro"/>
</dbReference>
<dbReference type="Proteomes" id="UP000316726">
    <property type="component" value="Chromosome 10"/>
</dbReference>
<gene>
    <name evidence="14" type="ORF">A3770_10p60810</name>
</gene>
<dbReference type="Gene3D" id="1.20.120.1910">
    <property type="entry name" value="Cysteine-tRNA ligase, C-terminal anti-codon recognition domain"/>
    <property type="match status" value="1"/>
</dbReference>
<dbReference type="FunFam" id="3.40.50.620:FF:000009">
    <property type="entry name" value="Cysteine--tRNA ligase"/>
    <property type="match status" value="1"/>
</dbReference>
<keyword evidence="4 14" id="KW-0436">Ligase</keyword>
<dbReference type="InterPro" id="IPR015803">
    <property type="entry name" value="Cys-tRNA-ligase"/>
</dbReference>
<dbReference type="PRINTS" id="PR00983">
    <property type="entry name" value="TRNASYNTHCYS"/>
</dbReference>
<evidence type="ECO:0000256" key="8">
    <source>
        <dbReference type="ARBA" id="ARBA00022840"/>
    </source>
</evidence>
<comment type="cofactor">
    <cofactor evidence="1">
        <name>Zn(2+)</name>
        <dbReference type="ChEBI" id="CHEBI:29105"/>
    </cofactor>
</comment>
<evidence type="ECO:0000256" key="3">
    <source>
        <dbReference type="ARBA" id="ARBA00012832"/>
    </source>
</evidence>
<evidence type="ECO:0000259" key="13">
    <source>
        <dbReference type="Pfam" id="PF09190"/>
    </source>
</evidence>
<dbReference type="InterPro" id="IPR032678">
    <property type="entry name" value="tRNA-synt_1_cat_dom"/>
</dbReference>
<dbReference type="InterPro" id="IPR014729">
    <property type="entry name" value="Rossmann-like_a/b/a_fold"/>
</dbReference>
<dbReference type="STRING" id="1764295.A0A5B8MSR9"/>
<keyword evidence="15" id="KW-1185">Reference proteome</keyword>
<dbReference type="Pfam" id="PF09190">
    <property type="entry name" value="DALR_2"/>
    <property type="match status" value="1"/>
</dbReference>
<evidence type="ECO:0000313" key="14">
    <source>
        <dbReference type="EMBL" id="QDZ23563.1"/>
    </source>
</evidence>
<keyword evidence="5" id="KW-0479">Metal-binding</keyword>
<evidence type="ECO:0000256" key="2">
    <source>
        <dbReference type="ARBA" id="ARBA00005594"/>
    </source>
</evidence>
<dbReference type="GO" id="GO:0046872">
    <property type="term" value="F:metal ion binding"/>
    <property type="evidence" value="ECO:0007669"/>
    <property type="project" value="UniProtKB-KW"/>
</dbReference>
<dbReference type="PANTHER" id="PTHR10890:SF25">
    <property type="entry name" value="CYSTEINE--TRNA LIGASE, CHLOROPLASTIC_MITOCHONDRIAL"/>
    <property type="match status" value="1"/>
</dbReference>
<dbReference type="AlphaFoldDB" id="A0A5B8MSR9"/>
<dbReference type="Gene3D" id="3.40.50.620">
    <property type="entry name" value="HUPs"/>
    <property type="match status" value="1"/>
</dbReference>
<evidence type="ECO:0000256" key="11">
    <source>
        <dbReference type="ARBA" id="ARBA00031499"/>
    </source>
</evidence>
<dbReference type="EMBL" id="CP031043">
    <property type="protein sequence ID" value="QDZ23563.1"/>
    <property type="molecule type" value="Genomic_DNA"/>
</dbReference>
<organism evidence="14 15">
    <name type="scientific">Chloropicon primus</name>
    <dbReference type="NCBI Taxonomy" id="1764295"/>
    <lineage>
        <taxon>Eukaryota</taxon>
        <taxon>Viridiplantae</taxon>
        <taxon>Chlorophyta</taxon>
        <taxon>Chloropicophyceae</taxon>
        <taxon>Chloropicales</taxon>
        <taxon>Chloropicaceae</taxon>
        <taxon>Chloropicon</taxon>
    </lineage>
</organism>
<evidence type="ECO:0000256" key="7">
    <source>
        <dbReference type="ARBA" id="ARBA00022833"/>
    </source>
</evidence>
<accession>A0A5B8MSR9</accession>
<reference evidence="14 15" key="1">
    <citation type="submission" date="2018-07" db="EMBL/GenBank/DDBJ databases">
        <title>The complete nuclear genome of the prasinophyte Chloropicon primus (CCMP1205).</title>
        <authorList>
            <person name="Pombert J.-F."/>
            <person name="Otis C."/>
            <person name="Turmel M."/>
            <person name="Lemieux C."/>
        </authorList>
    </citation>
    <scope>NUCLEOTIDE SEQUENCE [LARGE SCALE GENOMIC DNA]</scope>
    <source>
        <strain evidence="14 15">CCMP1205</strain>
    </source>
</reference>
<dbReference type="GO" id="GO:0004817">
    <property type="term" value="F:cysteine-tRNA ligase activity"/>
    <property type="evidence" value="ECO:0007669"/>
    <property type="project" value="UniProtKB-EC"/>
</dbReference>
<dbReference type="InterPro" id="IPR015273">
    <property type="entry name" value="Cys-tRNA-synt_Ia_DALR"/>
</dbReference>
<keyword evidence="6" id="KW-0547">Nucleotide-binding</keyword>
<protein>
    <recommendedName>
        <fullName evidence="3">cysteine--tRNA ligase</fullName>
        <ecNumber evidence="3">6.1.1.16</ecNumber>
    </recommendedName>
    <alternativeName>
        <fullName evidence="11">Cysteinyl-tRNA synthetase</fullName>
    </alternativeName>
</protein>
<sequence length="592" mass="66612">MNLIVPLHSYAAASARCVLCWRGGARPRVSVSSKALRVAPSWRASREGRRRALATLGGVAGESARRSTTRSAPSALCSTLAGEAETSRAREATGTGPQVVLYNTKARKKQEFEARDPQTRSVTMYVCGVTVYDFSHIGHARVYTVFDVLYRFLRWRGYDVVYCRNFTDIDDKIIKRAQEVGQDCNAITDKFIDEFHTDMASLGNLSPTLEPRATEHIDAMIEQISRIIDNGHGYVVDGDVYFSVPSLGDYGSLSGRKQDDNRAGERVTVDERKRDPADFALWKAKKEGEPFWESPWGQGRPGWHIECSAMIHKLLGTEIDIHGGGLDLTFPHHENELAQSMASCKQCSDQFSRFWMHNGFVNVNTEKMSKSLGNFFTIREILERYHPKALRFFLLNTHYRSAINFSDGMLNEASARSYYLYQTLADCEDLLFEGEGTEATAEDCCATFEGSKVMLEDCMRAMSDDLGTQQTLSVLSPVLKSMNELLHTKKGRKNPEREKQLRGYYAGVTEIMQVLGLACADYKDVLQGMKECALRRCGRSAEEVEGMIKRRQEARKNKDFELSDRLRDELVNDGIALLDSPQGTVWQPVSIQ</sequence>
<keyword evidence="8" id="KW-0067">ATP-binding</keyword>
<evidence type="ECO:0000256" key="9">
    <source>
        <dbReference type="ARBA" id="ARBA00022917"/>
    </source>
</evidence>
<dbReference type="CDD" id="cd00672">
    <property type="entry name" value="CysRS_core"/>
    <property type="match status" value="1"/>
</dbReference>
<evidence type="ECO:0000256" key="5">
    <source>
        <dbReference type="ARBA" id="ARBA00022723"/>
    </source>
</evidence>
<feature type="domain" description="tRNA synthetases class I catalytic" evidence="12">
    <location>
        <begin position="118"/>
        <end position="413"/>
    </location>
</feature>
<dbReference type="InterPro" id="IPR009080">
    <property type="entry name" value="tRNAsynth_Ia_anticodon-bd"/>
</dbReference>
<proteinExistence type="inferred from homology"/>
<dbReference type="SUPFAM" id="SSF47323">
    <property type="entry name" value="Anticodon-binding domain of a subclass of class I aminoacyl-tRNA synthetases"/>
    <property type="match status" value="1"/>
</dbReference>
<dbReference type="OrthoDB" id="438179at2759"/>
<feature type="domain" description="Cysteinyl-tRNA synthetase class Ia DALR" evidence="13">
    <location>
        <begin position="459"/>
        <end position="517"/>
    </location>
</feature>
<evidence type="ECO:0000256" key="6">
    <source>
        <dbReference type="ARBA" id="ARBA00022741"/>
    </source>
</evidence>
<keyword evidence="10" id="KW-0030">Aminoacyl-tRNA synthetase</keyword>
<evidence type="ECO:0000256" key="1">
    <source>
        <dbReference type="ARBA" id="ARBA00001947"/>
    </source>
</evidence>
<evidence type="ECO:0000313" key="15">
    <source>
        <dbReference type="Proteomes" id="UP000316726"/>
    </source>
</evidence>
<evidence type="ECO:0000256" key="4">
    <source>
        <dbReference type="ARBA" id="ARBA00022598"/>
    </source>
</evidence>
<comment type="similarity">
    <text evidence="2">Belongs to the class-I aminoacyl-tRNA synthetase family.</text>
</comment>
<dbReference type="GO" id="GO:0005737">
    <property type="term" value="C:cytoplasm"/>
    <property type="evidence" value="ECO:0007669"/>
    <property type="project" value="InterPro"/>
</dbReference>
<dbReference type="NCBIfam" id="TIGR00435">
    <property type="entry name" value="cysS"/>
    <property type="match status" value="1"/>
</dbReference>
<dbReference type="GO" id="GO:0005524">
    <property type="term" value="F:ATP binding"/>
    <property type="evidence" value="ECO:0007669"/>
    <property type="project" value="UniProtKB-KW"/>
</dbReference>
<keyword evidence="9" id="KW-0648">Protein biosynthesis</keyword>
<dbReference type="HAMAP" id="MF_00041">
    <property type="entry name" value="Cys_tRNA_synth"/>
    <property type="match status" value="1"/>
</dbReference>
<dbReference type="PANTHER" id="PTHR10890">
    <property type="entry name" value="CYSTEINYL-TRNA SYNTHETASE"/>
    <property type="match status" value="1"/>
</dbReference>
<keyword evidence="7" id="KW-0862">Zinc</keyword>